<dbReference type="PANTHER" id="PTHR10605:SF56">
    <property type="entry name" value="BIFUNCTIONAL HEPARAN SULFATE N-DEACETYLASE_N-SULFOTRANSFERASE"/>
    <property type="match status" value="1"/>
</dbReference>
<dbReference type="Proteomes" id="UP000887574">
    <property type="component" value="Unplaced"/>
</dbReference>
<evidence type="ECO:0000256" key="1">
    <source>
        <dbReference type="ARBA" id="ARBA00004123"/>
    </source>
</evidence>
<evidence type="ECO:0000259" key="12">
    <source>
        <dbReference type="PROSITE" id="PS50171"/>
    </source>
</evidence>
<dbReference type="GO" id="GO:0005794">
    <property type="term" value="C:Golgi apparatus"/>
    <property type="evidence" value="ECO:0007669"/>
    <property type="project" value="TreeGrafter"/>
</dbReference>
<dbReference type="PROSITE" id="PS50171">
    <property type="entry name" value="ZF_MATRIN"/>
    <property type="match status" value="1"/>
</dbReference>
<keyword evidence="5" id="KW-0862">Zinc</keyword>
<dbReference type="InterPro" id="IPR036236">
    <property type="entry name" value="Znf_C2H2_sf"/>
</dbReference>
<organism evidence="13 14">
    <name type="scientific">Ditylenchus dipsaci</name>
    <dbReference type="NCBI Taxonomy" id="166011"/>
    <lineage>
        <taxon>Eukaryota</taxon>
        <taxon>Metazoa</taxon>
        <taxon>Ecdysozoa</taxon>
        <taxon>Nematoda</taxon>
        <taxon>Chromadorea</taxon>
        <taxon>Rhabditida</taxon>
        <taxon>Tylenchina</taxon>
        <taxon>Tylenchomorpha</taxon>
        <taxon>Sphaerularioidea</taxon>
        <taxon>Anguinidae</taxon>
        <taxon>Anguininae</taxon>
        <taxon>Ditylenchus</taxon>
    </lineage>
</organism>
<evidence type="ECO:0000256" key="4">
    <source>
        <dbReference type="ARBA" id="ARBA00022771"/>
    </source>
</evidence>
<dbReference type="FunFam" id="3.30.160.60:FF:000059">
    <property type="entry name" value="U1 small nuclear ribonucleoprotein C"/>
    <property type="match status" value="1"/>
</dbReference>
<keyword evidence="3" id="KW-0479">Metal-binding</keyword>
<evidence type="ECO:0000256" key="10">
    <source>
        <dbReference type="PIRSR" id="PIRSR637359-1"/>
    </source>
</evidence>
<evidence type="ECO:0000256" key="5">
    <source>
        <dbReference type="ARBA" id="ARBA00022833"/>
    </source>
</evidence>
<keyword evidence="2" id="KW-0808">Transferase</keyword>
<evidence type="ECO:0000256" key="8">
    <source>
        <dbReference type="ARBA" id="ARBA00023274"/>
    </source>
</evidence>
<dbReference type="InterPro" id="IPR037359">
    <property type="entry name" value="NST/OST"/>
</dbReference>
<keyword evidence="6" id="KW-0694">RNA-binding</keyword>
<keyword evidence="8" id="KW-0687">Ribonucleoprotein</keyword>
<comment type="subunit">
    <text evidence="9">Component of the U1 snRNP. The U1 snRNP is composed of the U1 snRNA and the 7 core Sm proteins SNRPB, SNRPD1, SNRPD2, SNRPD3, SNRPE, SNRPF and SNRPG that assemble in a heptameric protein ring on the Sm site of the small nuclear RNA to form the core snRNP, and at least 3 U1 snRNP-specific proteins SNRNP70/U1-70K, SNRPA/U1-A and SNRPC/U1-C. SNRPC/U1-C interacts with U1 snRNA and the 5' splice-site region of the pre-mRNA. Interacts (via N-terminus) with TIA1 (via C-terminus); thereby promoting spliceosomal U1 snRNP recruitment to 5' splice sites.</text>
</comment>
<dbReference type="InterPro" id="IPR013085">
    <property type="entry name" value="U1-CZ_Znf_C2H2"/>
</dbReference>
<dbReference type="Gene3D" id="3.40.50.300">
    <property type="entry name" value="P-loop containing nucleotide triphosphate hydrolases"/>
    <property type="match status" value="1"/>
</dbReference>
<dbReference type="SUPFAM" id="SSF52540">
    <property type="entry name" value="P-loop containing nucleoside triphosphate hydrolases"/>
    <property type="match status" value="1"/>
</dbReference>
<dbReference type="WBParaSite" id="jg3235">
    <property type="protein sequence ID" value="jg3235"/>
    <property type="gene ID" value="jg3235"/>
</dbReference>
<dbReference type="GO" id="GO:0008270">
    <property type="term" value="F:zinc ion binding"/>
    <property type="evidence" value="ECO:0007669"/>
    <property type="project" value="UniProtKB-KW"/>
</dbReference>
<evidence type="ECO:0000313" key="14">
    <source>
        <dbReference type="WBParaSite" id="jg3235"/>
    </source>
</evidence>
<dbReference type="InterPro" id="IPR000690">
    <property type="entry name" value="Matrin/U1-C_Znf_C2H2"/>
</dbReference>
<dbReference type="PANTHER" id="PTHR10605">
    <property type="entry name" value="HEPARAN SULFATE SULFOTRANSFERASE"/>
    <property type="match status" value="1"/>
</dbReference>
<sequence>MTHQQNFANDRLGSFTFQNLVRFLNCWTNLKLKWTSPVNLAQKYFNKFAPEKKMIFTNPCSDVRHKKMLPQSFNCSQIVLPNVVILGPQKTGTSALSLFLSLHPNFFGGTNYPRGLDWYADKFRSSSNVSSASVIFEKSANYFDSEEAPMAIQALLPGAKLIVIMINPVDRAYSWFQHIASHNESLPGNLTADQVFMGNISIAARLRRRCLGPGLYAQHLDRWLDYFRPSQIILVDGQQLRYEPESVVKLVFGQLNLPQQDLTERLKTRRSYGEAHRDFNQFKMPKYYCDYCDTFLTHDSPSVRKTHNGGRKHRENVRMFYQAVMEKEAQRFIDMAYRQYVEARSMNRPGMYPPARISPKELRRIVQKAFTSRCIYLSKDSLSYLADYKEEGQAELLDLARLKEIVVKSVRGRDVDKEAMFKLENSGEWPRTNWDKSFTKASLQDKENQSTSFVCLRQRFQLVQRLLDEKTECSDSIENLFALSNTQVRVLGMLSRGSGDKLLLEDPTGNVRLDIGVVNYTPGIYFEGGIYMVEGFYNANEITVDKISLPVLKSVTDRASTSEQRNNRENIRPSSNDRIVLLSDVFLDNPKVMKSVYHILSGLHLVHRICSYSAVVSLELKWHMDTRELQPLPFVIWPISSRNFQLATLKLSLFSSLA</sequence>
<reference evidence="14" key="1">
    <citation type="submission" date="2022-11" db="UniProtKB">
        <authorList>
            <consortium name="WormBaseParasite"/>
        </authorList>
    </citation>
    <scope>IDENTIFICATION</scope>
</reference>
<dbReference type="GO" id="GO:0019213">
    <property type="term" value="F:deacetylase activity"/>
    <property type="evidence" value="ECO:0007669"/>
    <property type="project" value="TreeGrafter"/>
</dbReference>
<comment type="subcellular location">
    <subcellularLocation>
        <location evidence="1">Nucleus</location>
    </subcellularLocation>
</comment>
<feature type="active site" description="For sulfotransferase activity" evidence="10">
    <location>
        <position position="90"/>
    </location>
</feature>
<dbReference type="SUPFAM" id="SSF57667">
    <property type="entry name" value="beta-beta-alpha zinc fingers"/>
    <property type="match status" value="1"/>
</dbReference>
<dbReference type="GO" id="GO:0015016">
    <property type="term" value="F:heparan sulfate N-sulfotransferase activity"/>
    <property type="evidence" value="ECO:0007669"/>
    <property type="project" value="TreeGrafter"/>
</dbReference>
<evidence type="ECO:0000256" key="2">
    <source>
        <dbReference type="ARBA" id="ARBA00022679"/>
    </source>
</evidence>
<name>A0A915E8N8_9BILA</name>
<dbReference type="InterPro" id="IPR027417">
    <property type="entry name" value="P-loop_NTPase"/>
</dbReference>
<dbReference type="AlphaFoldDB" id="A0A915E8N8"/>
<evidence type="ECO:0000256" key="11">
    <source>
        <dbReference type="PIRSR" id="PIRSR637359-2"/>
    </source>
</evidence>
<dbReference type="SMART" id="SM00451">
    <property type="entry name" value="ZnF_U1"/>
    <property type="match status" value="1"/>
</dbReference>
<feature type="domain" description="Matrin-type" evidence="12">
    <location>
        <begin position="287"/>
        <end position="319"/>
    </location>
</feature>
<dbReference type="GO" id="GO:0003723">
    <property type="term" value="F:RNA binding"/>
    <property type="evidence" value="ECO:0007669"/>
    <property type="project" value="UniProtKB-KW"/>
</dbReference>
<dbReference type="Pfam" id="PF06220">
    <property type="entry name" value="zf-U1"/>
    <property type="match status" value="1"/>
</dbReference>
<keyword evidence="7" id="KW-0539">Nucleus</keyword>
<keyword evidence="4" id="KW-0863">Zinc-finger</keyword>
<dbReference type="InterPro" id="IPR003604">
    <property type="entry name" value="Matrin/U1-like-C_Znf_C2H2"/>
</dbReference>
<evidence type="ECO:0000256" key="3">
    <source>
        <dbReference type="ARBA" id="ARBA00022723"/>
    </source>
</evidence>
<accession>A0A915E8N8</accession>
<evidence type="ECO:0000256" key="6">
    <source>
        <dbReference type="ARBA" id="ARBA00022884"/>
    </source>
</evidence>
<evidence type="ECO:0000313" key="13">
    <source>
        <dbReference type="Proteomes" id="UP000887574"/>
    </source>
</evidence>
<dbReference type="GO" id="GO:1990904">
    <property type="term" value="C:ribonucleoprotein complex"/>
    <property type="evidence" value="ECO:0007669"/>
    <property type="project" value="UniProtKB-KW"/>
</dbReference>
<evidence type="ECO:0000256" key="9">
    <source>
        <dbReference type="ARBA" id="ARBA00046357"/>
    </source>
</evidence>
<keyword evidence="13" id="KW-1185">Reference proteome</keyword>
<feature type="binding site" evidence="11">
    <location>
        <position position="174"/>
    </location>
    <ligand>
        <name>3'-phosphoadenylyl sulfate</name>
        <dbReference type="ChEBI" id="CHEBI:58339"/>
    </ligand>
</feature>
<evidence type="ECO:0000256" key="7">
    <source>
        <dbReference type="ARBA" id="ARBA00023242"/>
    </source>
</evidence>
<dbReference type="GO" id="GO:0005634">
    <property type="term" value="C:nucleus"/>
    <property type="evidence" value="ECO:0007669"/>
    <property type="project" value="UniProtKB-SubCell"/>
</dbReference>
<proteinExistence type="predicted"/>
<protein>
    <submittedName>
        <fullName evidence="14">Matrin-type domain-containing protein</fullName>
    </submittedName>
</protein>